<feature type="region of interest" description="Disordered" evidence="1">
    <location>
        <begin position="50"/>
        <end position="71"/>
    </location>
</feature>
<evidence type="ECO:0000256" key="1">
    <source>
        <dbReference type="SAM" id="MobiDB-lite"/>
    </source>
</evidence>
<dbReference type="InterPro" id="IPR002888">
    <property type="entry name" value="2Fe-2S-bd"/>
</dbReference>
<reference evidence="3 4" key="1">
    <citation type="submission" date="2024-07" db="EMBL/GenBank/DDBJ databases">
        <title>Marimonas sp.nov., isolated from tidal-flat sediment.</title>
        <authorList>
            <person name="Jayan J.N."/>
            <person name="Lee S.S."/>
        </authorList>
    </citation>
    <scope>NUCLEOTIDE SEQUENCE [LARGE SCALE GENOMIC DNA]</scope>
    <source>
        <strain evidence="3 4">MJW-29</strain>
    </source>
</reference>
<feature type="non-terminal residue" evidence="3">
    <location>
        <position position="1"/>
    </location>
</feature>
<evidence type="ECO:0000313" key="4">
    <source>
        <dbReference type="Proteomes" id="UP001556098"/>
    </source>
</evidence>
<dbReference type="SUPFAM" id="SSF47741">
    <property type="entry name" value="CO dehydrogenase ISP C-domain like"/>
    <property type="match status" value="1"/>
</dbReference>
<dbReference type="InterPro" id="IPR036856">
    <property type="entry name" value="Ald_Oxase/Xan_DH_a/b_sf"/>
</dbReference>
<keyword evidence="4" id="KW-1185">Reference proteome</keyword>
<name>A0ABV3RUD5_9RHOB</name>
<dbReference type="RefSeq" id="WP_367880254.1">
    <property type="nucleotide sequence ID" value="NZ_JBFNXX010000168.1"/>
</dbReference>
<accession>A0ABV3RUD5</accession>
<dbReference type="Proteomes" id="UP001556098">
    <property type="component" value="Unassembled WGS sequence"/>
</dbReference>
<dbReference type="Gene3D" id="1.10.150.120">
    <property type="entry name" value="[2Fe-2S]-binding domain"/>
    <property type="match status" value="1"/>
</dbReference>
<dbReference type="Pfam" id="PF01799">
    <property type="entry name" value="Fer2_2"/>
    <property type="match status" value="1"/>
</dbReference>
<evidence type="ECO:0000313" key="3">
    <source>
        <dbReference type="EMBL" id="MEW9922575.1"/>
    </source>
</evidence>
<feature type="domain" description="[2Fe-2S]-binding" evidence="2">
    <location>
        <begin position="3"/>
        <end position="37"/>
    </location>
</feature>
<sequence length="88" mass="9234">ALELLRDTPRPDERQVQDALGGVLCRCTGYRKIIAAVMQATELPPAAPVPEAGGSVGRPVPRLDGLPPVKGTEVFGADHVPEGALLVR</sequence>
<evidence type="ECO:0000259" key="2">
    <source>
        <dbReference type="Pfam" id="PF01799"/>
    </source>
</evidence>
<dbReference type="InterPro" id="IPR036884">
    <property type="entry name" value="2Fe-2S-bd_dom_sf"/>
</dbReference>
<gene>
    <name evidence="3" type="ORF">AB2B41_23550</name>
</gene>
<protein>
    <submittedName>
        <fullName evidence="3">2Fe-2S iron-sulfur cluster-binding protein</fullName>
    </submittedName>
</protein>
<organism evidence="3 4">
    <name type="scientific">Sulfitobacter sediminis</name>
    <dbReference type="NCBI Taxonomy" id="3234186"/>
    <lineage>
        <taxon>Bacteria</taxon>
        <taxon>Pseudomonadati</taxon>
        <taxon>Pseudomonadota</taxon>
        <taxon>Alphaproteobacteria</taxon>
        <taxon>Rhodobacterales</taxon>
        <taxon>Roseobacteraceae</taxon>
        <taxon>Sulfitobacter</taxon>
    </lineage>
</organism>
<comment type="caution">
    <text evidence="3">The sequence shown here is derived from an EMBL/GenBank/DDBJ whole genome shotgun (WGS) entry which is preliminary data.</text>
</comment>
<feature type="non-terminal residue" evidence="3">
    <location>
        <position position="88"/>
    </location>
</feature>
<proteinExistence type="predicted"/>
<dbReference type="EMBL" id="JBFNXX010000168">
    <property type="protein sequence ID" value="MEW9922575.1"/>
    <property type="molecule type" value="Genomic_DNA"/>
</dbReference>
<dbReference type="SUPFAM" id="SSF54665">
    <property type="entry name" value="CO dehydrogenase molybdoprotein N-domain-like"/>
    <property type="match status" value="1"/>
</dbReference>